<evidence type="ECO:0000256" key="4">
    <source>
        <dbReference type="ARBA" id="ARBA00022485"/>
    </source>
</evidence>
<dbReference type="AlphaFoldDB" id="A0ABD6BIB5"/>
<evidence type="ECO:0000256" key="10">
    <source>
        <dbReference type="ARBA" id="ARBA00034078"/>
    </source>
</evidence>
<dbReference type="FunFam" id="3.10.20.30:FF:000063">
    <property type="entry name" value="Succinate dehydrogenase subunit B"/>
    <property type="match status" value="1"/>
</dbReference>
<dbReference type="SUPFAM" id="SSF54292">
    <property type="entry name" value="2Fe-2S ferredoxin-like"/>
    <property type="match status" value="1"/>
</dbReference>
<dbReference type="EMBL" id="JBHUDI010000009">
    <property type="protein sequence ID" value="MFD1564756.1"/>
    <property type="molecule type" value="Genomic_DNA"/>
</dbReference>
<dbReference type="GO" id="GO:0046872">
    <property type="term" value="F:metal ion binding"/>
    <property type="evidence" value="ECO:0007669"/>
    <property type="project" value="UniProtKB-KW"/>
</dbReference>
<comment type="cofactor">
    <cofactor evidence="1">
        <name>[3Fe-4S] cluster</name>
        <dbReference type="ChEBI" id="CHEBI:21137"/>
    </cofactor>
</comment>
<evidence type="ECO:0000256" key="2">
    <source>
        <dbReference type="ARBA" id="ARBA00001966"/>
    </source>
</evidence>
<evidence type="ECO:0000259" key="12">
    <source>
        <dbReference type="Pfam" id="PF13085"/>
    </source>
</evidence>
<dbReference type="RefSeq" id="WP_390288572.1">
    <property type="nucleotide sequence ID" value="NZ_JBHUDI010000009.1"/>
</dbReference>
<dbReference type="InterPro" id="IPR050573">
    <property type="entry name" value="SDH/FRD_Iron-Sulfur"/>
</dbReference>
<keyword evidence="5" id="KW-0001">2Fe-2S</keyword>
<feature type="domain" description="4Fe-4S ferredoxin-type" evidence="13">
    <location>
        <begin position="195"/>
        <end position="269"/>
    </location>
</feature>
<dbReference type="FunFam" id="1.10.1060.10:FF:000003">
    <property type="entry name" value="Succinate dehydrogenase iron-sulfur subunit"/>
    <property type="match status" value="1"/>
</dbReference>
<keyword evidence="15" id="KW-1185">Reference proteome</keyword>
<dbReference type="InterPro" id="IPR036010">
    <property type="entry name" value="2Fe-2S_ferredoxin-like_sf"/>
</dbReference>
<evidence type="ECO:0000256" key="5">
    <source>
        <dbReference type="ARBA" id="ARBA00022714"/>
    </source>
</evidence>
<evidence type="ECO:0000256" key="9">
    <source>
        <dbReference type="ARBA" id="ARBA00023014"/>
    </source>
</evidence>
<dbReference type="PANTHER" id="PTHR11921">
    <property type="entry name" value="SUCCINATE DEHYDROGENASE IRON-SULFUR PROTEIN"/>
    <property type="match status" value="1"/>
</dbReference>
<evidence type="ECO:0000313" key="14">
    <source>
        <dbReference type="EMBL" id="MFD1564756.1"/>
    </source>
</evidence>
<evidence type="ECO:0000313" key="15">
    <source>
        <dbReference type="Proteomes" id="UP001597076"/>
    </source>
</evidence>
<comment type="similarity">
    <text evidence="3">Belongs to the succinate dehydrogenase/fumarate reductase iron-sulfur protein family.</text>
</comment>
<dbReference type="InterPro" id="IPR025192">
    <property type="entry name" value="Succ_DH/fum_Rdtase_N"/>
</dbReference>
<dbReference type="InterPro" id="IPR017896">
    <property type="entry name" value="4Fe4S_Fe-S-bd"/>
</dbReference>
<comment type="cofactor">
    <cofactor evidence="2">
        <name>[4Fe-4S] cluster</name>
        <dbReference type="ChEBI" id="CHEBI:49883"/>
    </cofactor>
</comment>
<feature type="region of interest" description="Disordered" evidence="11">
    <location>
        <begin position="168"/>
        <end position="187"/>
    </location>
</feature>
<keyword evidence="6" id="KW-0479">Metal-binding</keyword>
<dbReference type="InterPro" id="IPR004489">
    <property type="entry name" value="Succ_DH/fum_Rdtase_Fe-S"/>
</dbReference>
<dbReference type="GO" id="GO:0016491">
    <property type="term" value="F:oxidoreductase activity"/>
    <property type="evidence" value="ECO:0007669"/>
    <property type="project" value="UniProtKB-KW"/>
</dbReference>
<evidence type="ECO:0000256" key="1">
    <source>
        <dbReference type="ARBA" id="ARBA00001927"/>
    </source>
</evidence>
<dbReference type="GO" id="GO:0051539">
    <property type="term" value="F:4 iron, 4 sulfur cluster binding"/>
    <property type="evidence" value="ECO:0007669"/>
    <property type="project" value="UniProtKB-KW"/>
</dbReference>
<dbReference type="PANTHER" id="PTHR11921:SF29">
    <property type="entry name" value="SUCCINATE DEHYDROGENASE [UBIQUINONE] IRON-SULFUR SUBUNIT, MITOCHONDRIAL"/>
    <property type="match status" value="1"/>
</dbReference>
<reference evidence="14 15" key="1">
    <citation type="journal article" date="2019" name="Int. J. Syst. Evol. Microbiol.">
        <title>The Global Catalogue of Microorganisms (GCM) 10K type strain sequencing project: providing services to taxonomists for standard genome sequencing and annotation.</title>
        <authorList>
            <consortium name="The Broad Institute Genomics Platform"/>
            <consortium name="The Broad Institute Genome Sequencing Center for Infectious Disease"/>
            <person name="Wu L."/>
            <person name="Ma J."/>
        </authorList>
    </citation>
    <scope>NUCLEOTIDE SEQUENCE [LARGE SCALE GENOMIC DNA]</scope>
    <source>
        <strain evidence="14 15">CGMCC 1.12230</strain>
    </source>
</reference>
<feature type="compositionally biased region" description="Acidic residues" evidence="11">
    <location>
        <begin position="38"/>
        <end position="47"/>
    </location>
</feature>
<evidence type="ECO:0000259" key="13">
    <source>
        <dbReference type="Pfam" id="PF13183"/>
    </source>
</evidence>
<dbReference type="Gene3D" id="1.10.1060.10">
    <property type="entry name" value="Alpha-helical ferredoxin"/>
    <property type="match status" value="1"/>
</dbReference>
<dbReference type="Pfam" id="PF13183">
    <property type="entry name" value="Fer4_8"/>
    <property type="match status" value="1"/>
</dbReference>
<accession>A0ABD6BIB5</accession>
<dbReference type="Proteomes" id="UP001597076">
    <property type="component" value="Unassembled WGS sequence"/>
</dbReference>
<comment type="caution">
    <text evidence="14">The sequence shown here is derived from an EMBL/GenBank/DDBJ whole genome shotgun (WGS) entry which is preliminary data.</text>
</comment>
<dbReference type="NCBIfam" id="TIGR00384">
    <property type="entry name" value="dhsB"/>
    <property type="match status" value="1"/>
</dbReference>
<dbReference type="InterPro" id="IPR009051">
    <property type="entry name" value="Helical_ferredxn"/>
</dbReference>
<feature type="domain" description="Succinate dehydogenase/fumarate reductase N-terminal" evidence="12">
    <location>
        <begin position="52"/>
        <end position="157"/>
    </location>
</feature>
<dbReference type="SUPFAM" id="SSF46548">
    <property type="entry name" value="alpha-helical ferredoxin"/>
    <property type="match status" value="1"/>
</dbReference>
<dbReference type="NCBIfam" id="NF004616">
    <property type="entry name" value="PRK05950.1"/>
    <property type="match status" value="1"/>
</dbReference>
<evidence type="ECO:0000256" key="7">
    <source>
        <dbReference type="ARBA" id="ARBA00023002"/>
    </source>
</evidence>
<keyword evidence="9" id="KW-0411">Iron-sulfur</keyword>
<feature type="compositionally biased region" description="Basic and acidic residues" evidence="11">
    <location>
        <begin position="17"/>
        <end position="31"/>
    </location>
</feature>
<keyword evidence="8" id="KW-0408">Iron</keyword>
<evidence type="ECO:0000256" key="3">
    <source>
        <dbReference type="ARBA" id="ARBA00009433"/>
    </source>
</evidence>
<sequence length="290" mass="33483">MSTQQAEPDTQEAPEDPEMKGAESPAAEKQKGGGMVDERDESQAEFEGETVHIKVFRYDPEVEGKQEPRFDDFHVPFEKGMTVLDSVMYARDEFDSSLTFRHSCRQAVCGSDAFFVNGKQRLGCKTQISDLEQPIRIEPLPHQEVVKDLVVDMDHFYDQMHAVEPYFKSEDTPDASELEEQRQSRENREKVKMSTRCIWCASCMSSCNIAAGDNEYLGPAAINKAYKFAMDDREEEEIKEHRLRILEQEHGVWRCQTQFSCTEVCPKDIPLTEHIQELKREAVKKNLKFW</sequence>
<gene>
    <name evidence="14" type="ORF">ACFR99_14540</name>
</gene>
<dbReference type="Pfam" id="PF13085">
    <property type="entry name" value="Fer2_3"/>
    <property type="match status" value="1"/>
</dbReference>
<dbReference type="Gene3D" id="3.10.20.30">
    <property type="match status" value="1"/>
</dbReference>
<comment type="cofactor">
    <cofactor evidence="10">
        <name>[2Fe-2S] cluster</name>
        <dbReference type="ChEBI" id="CHEBI:190135"/>
    </cofactor>
</comment>
<evidence type="ECO:0000256" key="8">
    <source>
        <dbReference type="ARBA" id="ARBA00023004"/>
    </source>
</evidence>
<keyword evidence="4" id="KW-0004">4Fe-4S</keyword>
<feature type="region of interest" description="Disordered" evidence="11">
    <location>
        <begin position="1"/>
        <end position="47"/>
    </location>
</feature>
<dbReference type="InterPro" id="IPR012675">
    <property type="entry name" value="Beta-grasp_dom_sf"/>
</dbReference>
<name>A0ABD6BIB5_9EURY</name>
<evidence type="ECO:0000256" key="6">
    <source>
        <dbReference type="ARBA" id="ARBA00022723"/>
    </source>
</evidence>
<evidence type="ECO:0000256" key="11">
    <source>
        <dbReference type="SAM" id="MobiDB-lite"/>
    </source>
</evidence>
<protein>
    <submittedName>
        <fullName evidence="14">Succinate dehydrogenase/fumarate reductase iron-sulfur subunit</fullName>
    </submittedName>
</protein>
<dbReference type="GO" id="GO:0051537">
    <property type="term" value="F:2 iron, 2 sulfur cluster binding"/>
    <property type="evidence" value="ECO:0007669"/>
    <property type="project" value="UniProtKB-KW"/>
</dbReference>
<organism evidence="14 15">
    <name type="scientific">Haloarchaeobius amylolyticus</name>
    <dbReference type="NCBI Taxonomy" id="1198296"/>
    <lineage>
        <taxon>Archaea</taxon>
        <taxon>Methanobacteriati</taxon>
        <taxon>Methanobacteriota</taxon>
        <taxon>Stenosarchaea group</taxon>
        <taxon>Halobacteria</taxon>
        <taxon>Halobacteriales</taxon>
        <taxon>Halorubellaceae</taxon>
        <taxon>Haloarchaeobius</taxon>
    </lineage>
</organism>
<proteinExistence type="inferred from homology"/>
<keyword evidence="7" id="KW-0560">Oxidoreductase</keyword>